<dbReference type="Pfam" id="PF00646">
    <property type="entry name" value="F-box"/>
    <property type="match status" value="1"/>
</dbReference>
<dbReference type="InParanoid" id="G0NB30"/>
<dbReference type="PANTHER" id="PTHR21503">
    <property type="entry name" value="F-BOX-CONTAINING HYPOTHETICAL PROTEIN C.ELEGANS"/>
    <property type="match status" value="1"/>
</dbReference>
<evidence type="ECO:0000313" key="2">
    <source>
        <dbReference type="EMBL" id="EGT56756.1"/>
    </source>
</evidence>
<sequence length="191" mass="22186">MAEENRKFKLIQLPIVARQKLMKMMDNVDLFELSLCSIRMARYVRALRIEAERHNITLTKGQSSVSVHFRKQPGAICERYRNGPLSLNEYYCDYANIEAGTAAVSKHFQYLFNGPLNIVICPSILRNLDEMFSEPELQKCQTMEICGSEATSKALRSIFRNMRIEKKLVVRPRTNQDYVIEQVWWKSKSTG</sequence>
<dbReference type="HOGENOM" id="CLU_1422615_0_0_1"/>
<dbReference type="Proteomes" id="UP000008068">
    <property type="component" value="Unassembled WGS sequence"/>
</dbReference>
<dbReference type="InterPro" id="IPR001810">
    <property type="entry name" value="F-box_dom"/>
</dbReference>
<evidence type="ECO:0000313" key="3">
    <source>
        <dbReference type="Proteomes" id="UP000008068"/>
    </source>
</evidence>
<reference evidence="3" key="1">
    <citation type="submission" date="2011-07" db="EMBL/GenBank/DDBJ databases">
        <authorList>
            <consortium name="Caenorhabditis brenneri Sequencing and Analysis Consortium"/>
            <person name="Wilson R.K."/>
        </authorList>
    </citation>
    <scope>NUCLEOTIDE SEQUENCE [LARGE SCALE GENOMIC DNA]</scope>
    <source>
        <strain evidence="3">PB2801</strain>
    </source>
</reference>
<dbReference type="PANTHER" id="PTHR21503:SF49">
    <property type="entry name" value="PROTEIN CBG06869"/>
    <property type="match status" value="1"/>
</dbReference>
<proteinExistence type="predicted"/>
<dbReference type="eggNOG" id="ENOG502TI4S">
    <property type="taxonomic scope" value="Eukaryota"/>
</dbReference>
<accession>G0NB30</accession>
<dbReference type="PROSITE" id="PS50181">
    <property type="entry name" value="FBOX"/>
    <property type="match status" value="1"/>
</dbReference>
<protein>
    <recommendedName>
        <fullName evidence="1">F-box domain-containing protein</fullName>
    </recommendedName>
</protein>
<organism evidence="3">
    <name type="scientific">Caenorhabditis brenneri</name>
    <name type="common">Nematode worm</name>
    <dbReference type="NCBI Taxonomy" id="135651"/>
    <lineage>
        <taxon>Eukaryota</taxon>
        <taxon>Metazoa</taxon>
        <taxon>Ecdysozoa</taxon>
        <taxon>Nematoda</taxon>
        <taxon>Chromadorea</taxon>
        <taxon>Rhabditida</taxon>
        <taxon>Rhabditina</taxon>
        <taxon>Rhabditomorpha</taxon>
        <taxon>Rhabditoidea</taxon>
        <taxon>Rhabditidae</taxon>
        <taxon>Peloderinae</taxon>
        <taxon>Caenorhabditis</taxon>
    </lineage>
</organism>
<dbReference type="AlphaFoldDB" id="G0NB30"/>
<evidence type="ECO:0000259" key="1">
    <source>
        <dbReference type="PROSITE" id="PS50181"/>
    </source>
</evidence>
<keyword evidence="3" id="KW-1185">Reference proteome</keyword>
<dbReference type="OrthoDB" id="5782924at2759"/>
<dbReference type="EMBL" id="GL379856">
    <property type="protein sequence ID" value="EGT56756.1"/>
    <property type="molecule type" value="Genomic_DNA"/>
</dbReference>
<gene>
    <name evidence="2" type="ORF">CAEBREN_13493</name>
</gene>
<feature type="domain" description="F-box" evidence="1">
    <location>
        <begin position="7"/>
        <end position="56"/>
    </location>
</feature>
<name>G0NB30_CAEBE</name>